<organism evidence="4 5">
    <name type="scientific">Aliidiomarina iranensis</name>
    <dbReference type="NCBI Taxonomy" id="1434071"/>
    <lineage>
        <taxon>Bacteria</taxon>
        <taxon>Pseudomonadati</taxon>
        <taxon>Pseudomonadota</taxon>
        <taxon>Gammaproteobacteria</taxon>
        <taxon>Alteromonadales</taxon>
        <taxon>Idiomarinaceae</taxon>
        <taxon>Aliidiomarina</taxon>
    </lineage>
</organism>
<dbReference type="PANTHER" id="PTHR30093">
    <property type="entry name" value="GENERAL SECRETION PATHWAY PROTEIN G"/>
    <property type="match status" value="1"/>
</dbReference>
<keyword evidence="3" id="KW-1133">Transmembrane helix</keyword>
<keyword evidence="3" id="KW-0472">Membrane</keyword>
<evidence type="ECO:0000256" key="1">
    <source>
        <dbReference type="ARBA" id="ARBA00005233"/>
    </source>
</evidence>
<dbReference type="SUPFAM" id="SSF54523">
    <property type="entry name" value="Pili subunits"/>
    <property type="match status" value="1"/>
</dbReference>
<evidence type="ECO:0000256" key="3">
    <source>
        <dbReference type="SAM" id="Phobius"/>
    </source>
</evidence>
<gene>
    <name evidence="4" type="ORF">CWE08_02530</name>
</gene>
<dbReference type="EMBL" id="PIPJ01000001">
    <property type="protein sequence ID" value="RUO23542.1"/>
    <property type="molecule type" value="Genomic_DNA"/>
</dbReference>
<dbReference type="AlphaFoldDB" id="A0A432W2T1"/>
<dbReference type="PANTHER" id="PTHR30093:SF34">
    <property type="entry name" value="PREPILIN PEPTIDASE-DEPENDENT PROTEIN D"/>
    <property type="match status" value="1"/>
</dbReference>
<dbReference type="Proteomes" id="UP000288395">
    <property type="component" value="Unassembled WGS sequence"/>
</dbReference>
<evidence type="ECO:0000256" key="2">
    <source>
        <dbReference type="ARBA" id="ARBA00022481"/>
    </source>
</evidence>
<dbReference type="Gene3D" id="3.30.700.10">
    <property type="entry name" value="Glycoprotein, Type 4 Pilin"/>
    <property type="match status" value="1"/>
</dbReference>
<sequence>MKAYHRALGFNLIELMIVVAIIGVLSSVAVPAYTDYTQRAKASTALMGLQPWQTAINICWQMEGSLTPCASFGQRGIPAVEAPLPTGITTLQPGSVPGSIQATLEVNDREGNPLLVELRPAATATQLQWAVACSDFGTNDGVGMRIPHCVADSRG</sequence>
<dbReference type="InterPro" id="IPR045584">
    <property type="entry name" value="Pilin-like"/>
</dbReference>
<feature type="transmembrane region" description="Helical" evidence="3">
    <location>
        <begin position="12"/>
        <end position="33"/>
    </location>
</feature>
<comment type="similarity">
    <text evidence="1">Belongs to the N-Me-Phe pilin family.</text>
</comment>
<keyword evidence="3" id="KW-0812">Transmembrane</keyword>
<dbReference type="GO" id="GO:0043107">
    <property type="term" value="P:type IV pilus-dependent motility"/>
    <property type="evidence" value="ECO:0007669"/>
    <property type="project" value="TreeGrafter"/>
</dbReference>
<keyword evidence="2" id="KW-0488">Methylation</keyword>
<dbReference type="OrthoDB" id="5918848at2"/>
<dbReference type="RefSeq" id="WP_126765276.1">
    <property type="nucleotide sequence ID" value="NZ_PIPJ01000001.1"/>
</dbReference>
<protein>
    <submittedName>
        <fullName evidence="4">Pilus assembly protein PilA</fullName>
    </submittedName>
</protein>
<evidence type="ECO:0000313" key="4">
    <source>
        <dbReference type="EMBL" id="RUO23542.1"/>
    </source>
</evidence>
<keyword evidence="5" id="KW-1185">Reference proteome</keyword>
<evidence type="ECO:0000313" key="5">
    <source>
        <dbReference type="Proteomes" id="UP000288395"/>
    </source>
</evidence>
<dbReference type="InterPro" id="IPR012902">
    <property type="entry name" value="N_methyl_site"/>
</dbReference>
<reference evidence="5" key="1">
    <citation type="journal article" date="2018" name="Front. Microbiol.">
        <title>Genome-Based Analysis Reveals the Taxonomy and Diversity of the Family Idiomarinaceae.</title>
        <authorList>
            <person name="Liu Y."/>
            <person name="Lai Q."/>
            <person name="Shao Z."/>
        </authorList>
    </citation>
    <scope>NUCLEOTIDE SEQUENCE [LARGE SCALE GENOMIC DNA]</scope>
    <source>
        <strain evidence="5">GBPy7</strain>
    </source>
</reference>
<proteinExistence type="inferred from homology"/>
<name>A0A432W2T1_9GAMM</name>
<dbReference type="NCBIfam" id="TIGR02532">
    <property type="entry name" value="IV_pilin_GFxxxE"/>
    <property type="match status" value="1"/>
</dbReference>
<comment type="caution">
    <text evidence="4">The sequence shown here is derived from an EMBL/GenBank/DDBJ whole genome shotgun (WGS) entry which is preliminary data.</text>
</comment>
<dbReference type="GO" id="GO:0044096">
    <property type="term" value="C:type IV pilus"/>
    <property type="evidence" value="ECO:0007669"/>
    <property type="project" value="TreeGrafter"/>
</dbReference>
<dbReference type="Pfam" id="PF07963">
    <property type="entry name" value="N_methyl"/>
    <property type="match status" value="1"/>
</dbReference>
<accession>A0A432W2T1</accession>